<evidence type="ECO:0000313" key="1">
    <source>
        <dbReference type="EMBL" id="MBW77324.1"/>
    </source>
</evidence>
<dbReference type="AlphaFoldDB" id="A0A2M4DIC4"/>
<dbReference type="EMBL" id="GGFL01013146">
    <property type="protein sequence ID" value="MBW77324.1"/>
    <property type="molecule type" value="Transcribed_RNA"/>
</dbReference>
<sequence>MCSFFRFTFLTTRALAIARNRAPSLLIPLEGVHFPRLSPVVKYQIVFWQHSPRTSATGDSSVCTSSFLLDLLPFSF</sequence>
<proteinExistence type="predicted"/>
<organism evidence="1">
    <name type="scientific">Anopheles darlingi</name>
    <name type="common">Mosquito</name>
    <dbReference type="NCBI Taxonomy" id="43151"/>
    <lineage>
        <taxon>Eukaryota</taxon>
        <taxon>Metazoa</taxon>
        <taxon>Ecdysozoa</taxon>
        <taxon>Arthropoda</taxon>
        <taxon>Hexapoda</taxon>
        <taxon>Insecta</taxon>
        <taxon>Pterygota</taxon>
        <taxon>Neoptera</taxon>
        <taxon>Endopterygota</taxon>
        <taxon>Diptera</taxon>
        <taxon>Nematocera</taxon>
        <taxon>Culicoidea</taxon>
        <taxon>Culicidae</taxon>
        <taxon>Anophelinae</taxon>
        <taxon>Anopheles</taxon>
    </lineage>
</organism>
<reference evidence="1" key="1">
    <citation type="submission" date="2018-01" db="EMBL/GenBank/DDBJ databases">
        <title>An insight into the sialome of Amazonian anophelines.</title>
        <authorList>
            <person name="Ribeiro J.M."/>
            <person name="Scarpassa V."/>
            <person name="Calvo E."/>
        </authorList>
    </citation>
    <scope>NUCLEOTIDE SEQUENCE</scope>
</reference>
<accession>A0A2M4DIC4</accession>
<protein>
    <submittedName>
        <fullName evidence="1">Putative secreted protein</fullName>
    </submittedName>
</protein>
<name>A0A2M4DIC4_ANODA</name>